<dbReference type="EMBL" id="JAEHFX010000005">
    <property type="protein sequence ID" value="MBK0403711.1"/>
    <property type="molecule type" value="Genomic_DNA"/>
</dbReference>
<keyword evidence="4" id="KW-1185">Reference proteome</keyword>
<organism evidence="3 4">
    <name type="scientific">Adhaeribacter terrigena</name>
    <dbReference type="NCBI Taxonomy" id="2793070"/>
    <lineage>
        <taxon>Bacteria</taxon>
        <taxon>Pseudomonadati</taxon>
        <taxon>Bacteroidota</taxon>
        <taxon>Cytophagia</taxon>
        <taxon>Cytophagales</taxon>
        <taxon>Hymenobacteraceae</taxon>
        <taxon>Adhaeribacter</taxon>
    </lineage>
</organism>
<reference evidence="3 4" key="1">
    <citation type="submission" date="2020-12" db="EMBL/GenBank/DDBJ databases">
        <title>Bacterial novel species Adhaeribacter sp. BT258 isolated from soil.</title>
        <authorList>
            <person name="Jung H.-Y."/>
        </authorList>
    </citation>
    <scope>NUCLEOTIDE SEQUENCE [LARGE SCALE GENOMIC DNA]</scope>
    <source>
        <strain evidence="3 4">BT258</strain>
    </source>
</reference>
<feature type="domain" description="AB hydrolase-1" evidence="2">
    <location>
        <begin position="25"/>
        <end position="128"/>
    </location>
</feature>
<dbReference type="InterPro" id="IPR050266">
    <property type="entry name" value="AB_hydrolase_sf"/>
</dbReference>
<dbReference type="Pfam" id="PF00561">
    <property type="entry name" value="Abhydrolase_1"/>
    <property type="match status" value="1"/>
</dbReference>
<dbReference type="Proteomes" id="UP000644147">
    <property type="component" value="Unassembled WGS sequence"/>
</dbReference>
<dbReference type="RefSeq" id="WP_200506454.1">
    <property type="nucleotide sequence ID" value="NZ_JAEHFX010000005.1"/>
</dbReference>
<evidence type="ECO:0000313" key="3">
    <source>
        <dbReference type="EMBL" id="MBK0403711.1"/>
    </source>
</evidence>
<evidence type="ECO:0000259" key="2">
    <source>
        <dbReference type="Pfam" id="PF00561"/>
    </source>
</evidence>
<evidence type="ECO:0000256" key="1">
    <source>
        <dbReference type="ARBA" id="ARBA00022801"/>
    </source>
</evidence>
<dbReference type="GO" id="GO:0016787">
    <property type="term" value="F:hydrolase activity"/>
    <property type="evidence" value="ECO:0007669"/>
    <property type="project" value="UniProtKB-KW"/>
</dbReference>
<dbReference type="PANTHER" id="PTHR43798:SF31">
    <property type="entry name" value="AB HYDROLASE SUPERFAMILY PROTEIN YCLE"/>
    <property type="match status" value="1"/>
</dbReference>
<dbReference type="InterPro" id="IPR029058">
    <property type="entry name" value="AB_hydrolase_fold"/>
</dbReference>
<dbReference type="PANTHER" id="PTHR43798">
    <property type="entry name" value="MONOACYLGLYCEROL LIPASE"/>
    <property type="match status" value="1"/>
</dbReference>
<dbReference type="InterPro" id="IPR000073">
    <property type="entry name" value="AB_hydrolase_1"/>
</dbReference>
<evidence type="ECO:0000313" key="4">
    <source>
        <dbReference type="Proteomes" id="UP000644147"/>
    </source>
</evidence>
<sequence length="262" mass="30034">MEKSILSTDKVNIHYKETGNGNTCIVFVHGWLGNLNWWNDQEAFLKEKYNIVQIDLGGHGKSDKTRKNWTSEQYADDIKAVINQINASEIILVGHSMSGAYVLEAFTDLPKVKAIILVDTLKDLDQDFTPEQAEALMFSHYREDFKSAVENMLPQYLFAEETPALIKQQLQNEFLQNDAELAINALKPLYEMDIRKIAALVDIPVRAINSDASPTNFESNRKYFKDYNYKTIKGTGHYPMLEKPAEFNSLLREFLEEVTINE</sequence>
<dbReference type="SUPFAM" id="SSF53474">
    <property type="entry name" value="alpha/beta-Hydrolases"/>
    <property type="match status" value="1"/>
</dbReference>
<accession>A0ABS1C2T5</accession>
<comment type="caution">
    <text evidence="3">The sequence shown here is derived from an EMBL/GenBank/DDBJ whole genome shotgun (WGS) entry which is preliminary data.</text>
</comment>
<keyword evidence="1 3" id="KW-0378">Hydrolase</keyword>
<dbReference type="Gene3D" id="3.40.50.1820">
    <property type="entry name" value="alpha/beta hydrolase"/>
    <property type="match status" value="1"/>
</dbReference>
<name>A0ABS1C2T5_9BACT</name>
<gene>
    <name evidence="3" type="ORF">I5M27_11990</name>
</gene>
<proteinExistence type="predicted"/>
<protein>
    <submittedName>
        <fullName evidence="3">Alpha/beta hydrolase</fullName>
    </submittedName>
</protein>